<reference evidence="1" key="1">
    <citation type="journal article" date="2020" name="Appl. Environ. Microbiol.">
        <title>Medium-Chain Fatty Acid Synthesis by 'Candidatus Weimeria bifida' gen. nov., sp. nov., and 'Candidatus Pseudoramibacter fermentans' sp. nov.</title>
        <authorList>
            <person name="Scarborough M.J."/>
            <person name="Myers K.S."/>
            <person name="Donohue T.J."/>
            <person name="Noguera D.R."/>
        </authorList>
    </citation>
    <scope>NUCLEOTIDE SEQUENCE</scope>
    <source>
        <strain evidence="1">EUB1.1</strain>
    </source>
</reference>
<name>A0A6L5GP84_9FIRM</name>
<organism evidence="1 2">
    <name type="scientific">Candidatus Pseudoramibacter fermentans</name>
    <dbReference type="NCBI Taxonomy" id="2594427"/>
    <lineage>
        <taxon>Bacteria</taxon>
        <taxon>Bacillati</taxon>
        <taxon>Bacillota</taxon>
        <taxon>Clostridia</taxon>
        <taxon>Eubacteriales</taxon>
        <taxon>Eubacteriaceae</taxon>
        <taxon>Pseudoramibacter</taxon>
    </lineage>
</organism>
<protein>
    <submittedName>
        <fullName evidence="1">Uncharacterized protein</fullName>
    </submittedName>
</protein>
<dbReference type="EMBL" id="VOGB01000003">
    <property type="protein sequence ID" value="MQM72099.1"/>
    <property type="molecule type" value="Genomic_DNA"/>
</dbReference>
<evidence type="ECO:0000313" key="2">
    <source>
        <dbReference type="Proteomes" id="UP000473648"/>
    </source>
</evidence>
<evidence type="ECO:0000313" key="1">
    <source>
        <dbReference type="EMBL" id="MQM72099.1"/>
    </source>
</evidence>
<sequence>MASDRWKKLLEKGSDLASKGGQFVKDGIDSGKEELHHRFNDEGYQQGLEEGRENGLKEGLSKTIQCLLEVNADDADMIRVLGQFWDLNDADAKGYLAQEKSNAAIRALSHYLKAEMAWPNAEIEDFLAAHHVRDQLEDNPKLWKYEKNPAKLYKMLQG</sequence>
<dbReference type="AlphaFoldDB" id="A0A6L5GP84"/>
<proteinExistence type="predicted"/>
<dbReference type="Proteomes" id="UP000473648">
    <property type="component" value="Unassembled WGS sequence"/>
</dbReference>
<comment type="caution">
    <text evidence="1">The sequence shown here is derived from an EMBL/GenBank/DDBJ whole genome shotgun (WGS) entry which is preliminary data.</text>
</comment>
<keyword evidence="2" id="KW-1185">Reference proteome</keyword>
<accession>A0A6L5GP84</accession>
<gene>
    <name evidence="1" type="ORF">FRC53_01445</name>
</gene>